<feature type="transmembrane region" description="Helical" evidence="5">
    <location>
        <begin position="130"/>
        <end position="150"/>
    </location>
</feature>
<keyword evidence="8" id="KW-1185">Reference proteome</keyword>
<reference evidence="7 8" key="1">
    <citation type="submission" date="2020-07" db="EMBL/GenBank/DDBJ databases">
        <title>Mycobacterium kansasii (former subtype) with zoonotic potential isolated from diseased indoor pet cat, Japan.</title>
        <authorList>
            <person name="Fukano H."/>
            <person name="Terazono T."/>
            <person name="Hoshino Y."/>
        </authorList>
    </citation>
    <scope>NUCLEOTIDE SEQUENCE [LARGE SCALE GENOMIC DNA]</scope>
    <source>
        <strain evidence="7 8">Kuro-I</strain>
    </source>
</reference>
<sequence length="188" mass="20090">MIAVGILTIALIASVESLLCAVGVDKLHKGPRTNFNREMIGQGSANMLSGLLGGLPVTGVIVRSSANVAAGARTRMSAILHGVWILLFASLFTNLVELIPKAALAGLLIVIGAQLVRLAHIRMALRTGNFVIYAITIVCVYSSTCSRVWLSGLRSRSCSCWSEWCGRPSRPSRWGKRPSTGGSIWTAR</sequence>
<feature type="transmembrane region" description="Helical" evidence="5">
    <location>
        <begin position="78"/>
        <end position="96"/>
    </location>
</feature>
<dbReference type="Pfam" id="PF00916">
    <property type="entry name" value="Sulfate_transp"/>
    <property type="match status" value="1"/>
</dbReference>
<comment type="subcellular location">
    <subcellularLocation>
        <location evidence="1">Membrane</location>
        <topology evidence="1">Multi-pass membrane protein</topology>
    </subcellularLocation>
</comment>
<keyword evidence="3 5" id="KW-1133">Transmembrane helix</keyword>
<proteinExistence type="predicted"/>
<evidence type="ECO:0000313" key="8">
    <source>
        <dbReference type="Proteomes" id="UP000516380"/>
    </source>
</evidence>
<dbReference type="Proteomes" id="UP000516380">
    <property type="component" value="Chromosome"/>
</dbReference>
<feature type="transmembrane region" description="Helical" evidence="5">
    <location>
        <begin position="45"/>
        <end position="66"/>
    </location>
</feature>
<dbReference type="AlphaFoldDB" id="A0A7G1IJS0"/>
<keyword evidence="2 5" id="KW-0812">Transmembrane</keyword>
<evidence type="ECO:0000313" key="7">
    <source>
        <dbReference type="EMBL" id="BCI90704.1"/>
    </source>
</evidence>
<dbReference type="GO" id="GO:0055085">
    <property type="term" value="P:transmembrane transport"/>
    <property type="evidence" value="ECO:0007669"/>
    <property type="project" value="InterPro"/>
</dbReference>
<feature type="transmembrane region" description="Helical" evidence="5">
    <location>
        <begin position="102"/>
        <end position="118"/>
    </location>
</feature>
<evidence type="ECO:0000256" key="5">
    <source>
        <dbReference type="SAM" id="Phobius"/>
    </source>
</evidence>
<evidence type="ECO:0000256" key="2">
    <source>
        <dbReference type="ARBA" id="ARBA00022692"/>
    </source>
</evidence>
<feature type="domain" description="SLC26A/SulP transporter" evidence="6">
    <location>
        <begin position="2"/>
        <end position="136"/>
    </location>
</feature>
<dbReference type="InterPro" id="IPR011547">
    <property type="entry name" value="SLC26A/SulP_dom"/>
</dbReference>
<keyword evidence="4 5" id="KW-0472">Membrane</keyword>
<evidence type="ECO:0000256" key="1">
    <source>
        <dbReference type="ARBA" id="ARBA00004141"/>
    </source>
</evidence>
<gene>
    <name evidence="7" type="ORF">NIIDMKKI_59100</name>
</gene>
<dbReference type="InterPro" id="IPR001902">
    <property type="entry name" value="SLC26A/SulP_fam"/>
</dbReference>
<evidence type="ECO:0000256" key="3">
    <source>
        <dbReference type="ARBA" id="ARBA00022989"/>
    </source>
</evidence>
<organism evidence="7 8">
    <name type="scientific">Mycobacterium kansasii</name>
    <dbReference type="NCBI Taxonomy" id="1768"/>
    <lineage>
        <taxon>Bacteria</taxon>
        <taxon>Bacillati</taxon>
        <taxon>Actinomycetota</taxon>
        <taxon>Actinomycetes</taxon>
        <taxon>Mycobacteriales</taxon>
        <taxon>Mycobacteriaceae</taxon>
        <taxon>Mycobacterium</taxon>
    </lineage>
</organism>
<accession>A0A7G1IJS0</accession>
<name>A0A7G1IJS0_MYCKA</name>
<evidence type="ECO:0000256" key="4">
    <source>
        <dbReference type="ARBA" id="ARBA00023136"/>
    </source>
</evidence>
<dbReference type="PANTHER" id="PTHR11814">
    <property type="entry name" value="SULFATE TRANSPORTER"/>
    <property type="match status" value="1"/>
</dbReference>
<evidence type="ECO:0000259" key="6">
    <source>
        <dbReference type="Pfam" id="PF00916"/>
    </source>
</evidence>
<dbReference type="GO" id="GO:0016020">
    <property type="term" value="C:membrane"/>
    <property type="evidence" value="ECO:0007669"/>
    <property type="project" value="UniProtKB-SubCell"/>
</dbReference>
<protein>
    <recommendedName>
        <fullName evidence="6">SLC26A/SulP transporter domain-containing protein</fullName>
    </recommendedName>
</protein>
<dbReference type="EMBL" id="AP023343">
    <property type="protein sequence ID" value="BCI90704.1"/>
    <property type="molecule type" value="Genomic_DNA"/>
</dbReference>